<dbReference type="EMBL" id="CP068570">
    <property type="protein sequence ID" value="QQZ49605.1"/>
    <property type="molecule type" value="Genomic_DNA"/>
</dbReference>
<sequence length="164" mass="16804">MKSWPRWPAPRADPQKEATGDRKALRRLAGLGAAVACVLSLGVAGEAQALPDAKIDQQIRPNFGILLAPPCATPIAPAPGSLGAAPAATAATAATVTAAAATAMAAIRGRPTPLYLDSITVDCADTRGGPHQLADAIYNLADNGVLYIRSRGGSAARLWRSTTR</sequence>
<organism evidence="2">
    <name type="scientific">Phenylobacterium glaciei</name>
    <dbReference type="NCBI Taxonomy" id="2803784"/>
    <lineage>
        <taxon>Bacteria</taxon>
        <taxon>Pseudomonadati</taxon>
        <taxon>Pseudomonadota</taxon>
        <taxon>Alphaproteobacteria</taxon>
        <taxon>Caulobacterales</taxon>
        <taxon>Caulobacteraceae</taxon>
        <taxon>Phenylobacterium</taxon>
    </lineage>
</organism>
<accession>A0A974P357</accession>
<gene>
    <name evidence="2" type="ORF">JKL49_22210</name>
</gene>
<feature type="region of interest" description="Disordered" evidence="1">
    <location>
        <begin position="1"/>
        <end position="20"/>
    </location>
</feature>
<reference evidence="2" key="1">
    <citation type="submission" date="2021-01" db="EMBL/GenBank/DDBJ databases">
        <title>Genome sequence of Phenylobacterium sp. 20VBR1 isolated from a valley glaceir, Ny-Alesund, Svalbard.</title>
        <authorList>
            <person name="Thomas F.A."/>
            <person name="Krishnan K.P."/>
            <person name="Sinha R.K."/>
        </authorList>
    </citation>
    <scope>NUCLEOTIDE SEQUENCE</scope>
    <source>
        <strain evidence="2">20VBR1</strain>
    </source>
</reference>
<name>A0A974P357_9CAUL</name>
<dbReference type="AlphaFoldDB" id="A0A974P357"/>
<evidence type="ECO:0000256" key="1">
    <source>
        <dbReference type="SAM" id="MobiDB-lite"/>
    </source>
</evidence>
<proteinExistence type="predicted"/>
<protein>
    <submittedName>
        <fullName evidence="2">Uncharacterized protein</fullName>
    </submittedName>
</protein>
<evidence type="ECO:0000313" key="2">
    <source>
        <dbReference type="EMBL" id="QQZ49605.1"/>
    </source>
</evidence>